<feature type="domain" description="DUF4062" evidence="1">
    <location>
        <begin position="5"/>
        <end position="87"/>
    </location>
</feature>
<dbReference type="AlphaFoldDB" id="A0A4Y8V8H8"/>
<dbReference type="RefSeq" id="WP_134844380.1">
    <property type="nucleotide sequence ID" value="NZ_SGVY01000056.1"/>
</dbReference>
<proteinExistence type="predicted"/>
<keyword evidence="3" id="KW-1185">Reference proteome</keyword>
<dbReference type="OrthoDB" id="9810187at2"/>
<sequence length="323" mass="37379">MAKPRVFISSTFYDLRQVRQDLDQFIMSLGYEPIRNEEGDIPYGKDAELEKYCYDEIKNCDILVSIIGGRLGSESVTGPYSISQIELKTPLKENKQIYIFIENSVLAEYQTYLLNKGNDQIKYKYVDSSKIYEFIEEVNKLKVNNNIKAFESTTDITKYLKEQFAGLFKRFLDEQNKVKEANVIEQLFKTSQTLNQLVDVFSQKNEGKTEQLREILILNHPLLSFLQDKLHISYKFYINTLADLEALLSARGYVKCLNMTPLDDYYEWTNDNGGDGKVATLKIATCLFTGSEELLKYVNVNDWNSHFATYEVAEMRASDDLPF</sequence>
<reference evidence="2 3" key="1">
    <citation type="submission" date="2019-02" db="EMBL/GenBank/DDBJ databases">
        <title>Draft Genome Sequence of the Prevotella sp. BCRC 81118, Isolated from Human Feces.</title>
        <authorList>
            <person name="Huang C.-H."/>
        </authorList>
    </citation>
    <scope>NUCLEOTIDE SEQUENCE [LARGE SCALE GENOMIC DNA]</scope>
    <source>
        <strain evidence="2 3">BCRC 81118</strain>
    </source>
</reference>
<evidence type="ECO:0000313" key="2">
    <source>
        <dbReference type="EMBL" id="TFH76139.1"/>
    </source>
</evidence>
<organism evidence="2 3">
    <name type="scientific">Segatella hominis</name>
    <dbReference type="NCBI Taxonomy" id="2518605"/>
    <lineage>
        <taxon>Bacteria</taxon>
        <taxon>Pseudomonadati</taxon>
        <taxon>Bacteroidota</taxon>
        <taxon>Bacteroidia</taxon>
        <taxon>Bacteroidales</taxon>
        <taxon>Prevotellaceae</taxon>
        <taxon>Segatella</taxon>
    </lineage>
</organism>
<protein>
    <submittedName>
        <fullName evidence="2">DUF4062 domain-containing protein</fullName>
    </submittedName>
</protein>
<dbReference type="EMBL" id="SGVY01000056">
    <property type="protein sequence ID" value="TFH76139.1"/>
    <property type="molecule type" value="Genomic_DNA"/>
</dbReference>
<dbReference type="Pfam" id="PF13271">
    <property type="entry name" value="DUF4062"/>
    <property type="match status" value="1"/>
</dbReference>
<evidence type="ECO:0000259" key="1">
    <source>
        <dbReference type="Pfam" id="PF13271"/>
    </source>
</evidence>
<gene>
    <name evidence="2" type="ORF">EXN75_14690</name>
</gene>
<comment type="caution">
    <text evidence="2">The sequence shown here is derived from an EMBL/GenBank/DDBJ whole genome shotgun (WGS) entry which is preliminary data.</text>
</comment>
<dbReference type="GeneID" id="302996510"/>
<accession>A0A4Y8V8H8</accession>
<name>A0A4Y8V8H8_9BACT</name>
<evidence type="ECO:0000313" key="3">
    <source>
        <dbReference type="Proteomes" id="UP000297872"/>
    </source>
</evidence>
<dbReference type="Proteomes" id="UP000297872">
    <property type="component" value="Unassembled WGS sequence"/>
</dbReference>
<dbReference type="InterPro" id="IPR025139">
    <property type="entry name" value="DUF4062"/>
</dbReference>